<keyword evidence="2" id="KW-0328">Glycosyltransferase</keyword>
<reference evidence="7" key="1">
    <citation type="journal article" date="2019" name="Org. Biomol. Chem.">
        <title>Structure elucidation and biosynthetic gene cluster analysis of caniferolides A-D, new bioactive glycosylated 36-membered polyol macrolides from the marine-derived Streptomyces caniferus CA-271066.</title>
        <authorList>
            <person name="Perez-Victoria I."/>
            <person name="Oves-Costales D."/>
            <person name="Lacret R."/>
            <person name="Martin J."/>
            <person name="Sanchez-Hidalgo M."/>
            <person name="Diaz C."/>
            <person name="Cautain B."/>
            <person name="Vicente F."/>
            <person name="Genilloud O."/>
            <person name="Reyes F."/>
        </authorList>
    </citation>
    <scope>NUCLEOTIDE SEQUENCE</scope>
    <source>
        <strain evidence="7">CA-271066</strain>
    </source>
</reference>
<evidence type="ECO:0000259" key="6">
    <source>
        <dbReference type="Pfam" id="PF21036"/>
    </source>
</evidence>
<dbReference type="PANTHER" id="PTHR48050">
    <property type="entry name" value="STEROL 3-BETA-GLUCOSYLTRANSFERASE"/>
    <property type="match status" value="1"/>
</dbReference>
<evidence type="ECO:0000313" key="7">
    <source>
        <dbReference type="EMBL" id="QBF51763.1"/>
    </source>
</evidence>
<dbReference type="FunFam" id="3.40.50.2000:FF:000072">
    <property type="entry name" value="Glycosyl transferase"/>
    <property type="match status" value="1"/>
</dbReference>
<dbReference type="NCBIfam" id="TIGR04516">
    <property type="entry name" value="glycosyl_450act"/>
    <property type="match status" value="1"/>
</dbReference>
<proteinExistence type="inferred from homology"/>
<keyword evidence="3 7" id="KW-0808">Transferase</keyword>
<feature type="domain" description="Erythromycin biosynthesis protein CIII-like C-terminal" evidence="5">
    <location>
        <begin position="268"/>
        <end position="414"/>
    </location>
</feature>
<name>A0A493R182_9ACTN</name>
<sequence length="418" mass="45816">MRVLFAGLSEKSHLYSMVPLAWALTAAGHDVRMANAPALTDIVTGTGLVAAPVGRDHELHQAMKLAPESQDQDIANWSRLGPGEVDWPALRSRYEISVPYGFALYNEPVIEEMTALAKSWQPHLVIRDPLCYAGALAARACDAVHVRLLWCADVYGRARQTYVDLMHQAAPEERVDPLADWLDERGAPFGVTCDEELINGQYTLDTLPPSLRPETTLRSLSMRYVPYNGDAVWWQWLREAPERPRVCLTLGTSNTEAYGGDYVSVPDILGALSALDIEVVAALLPQQRAELADLTDVPANVRAVDGVALHTLLPSCTAVIHHGGWGTYATALINAVPQLALSTNVADQEWRGRSLERAGAGIFAHHSEVTTDLVLRHTRRLLDDPGFATAAQRLRDESAAMPSPRDMVATLEQLVAER</sequence>
<dbReference type="GO" id="GO:0017000">
    <property type="term" value="P:antibiotic biosynthetic process"/>
    <property type="evidence" value="ECO:0007669"/>
    <property type="project" value="UniProtKB-KW"/>
</dbReference>
<dbReference type="GO" id="GO:0016758">
    <property type="term" value="F:hexosyltransferase activity"/>
    <property type="evidence" value="ECO:0007669"/>
    <property type="project" value="UniProtKB-ARBA"/>
</dbReference>
<evidence type="ECO:0000256" key="3">
    <source>
        <dbReference type="ARBA" id="ARBA00022679"/>
    </source>
</evidence>
<accession>A0A493R182</accession>
<dbReference type="Gene3D" id="3.40.50.2000">
    <property type="entry name" value="Glycogen Phosphorylase B"/>
    <property type="match status" value="2"/>
</dbReference>
<dbReference type="GO" id="GO:0008194">
    <property type="term" value="F:UDP-glycosyltransferase activity"/>
    <property type="evidence" value="ECO:0007669"/>
    <property type="project" value="InterPro"/>
</dbReference>
<feature type="domain" description="Erythromycin biosynthesis protein CIII-like N-terminal" evidence="6">
    <location>
        <begin position="22"/>
        <end position="251"/>
    </location>
</feature>
<gene>
    <name evidence="7" type="primary">scaGT1</name>
</gene>
<protein>
    <submittedName>
        <fullName evidence="7">Glycosyltransferase</fullName>
    </submittedName>
</protein>
<evidence type="ECO:0000259" key="5">
    <source>
        <dbReference type="Pfam" id="PF06722"/>
    </source>
</evidence>
<dbReference type="InterPro" id="IPR002213">
    <property type="entry name" value="UDP_glucos_trans"/>
</dbReference>
<dbReference type="CDD" id="cd03784">
    <property type="entry name" value="GT1_Gtf-like"/>
    <property type="match status" value="1"/>
</dbReference>
<dbReference type="InterPro" id="IPR010610">
    <property type="entry name" value="EryCIII-like_C"/>
</dbReference>
<dbReference type="InterPro" id="IPR050426">
    <property type="entry name" value="Glycosyltransferase_28"/>
</dbReference>
<dbReference type="AlphaFoldDB" id="A0A493R182"/>
<evidence type="ECO:0000256" key="1">
    <source>
        <dbReference type="ARBA" id="ARBA00006962"/>
    </source>
</evidence>
<dbReference type="InterPro" id="IPR048284">
    <property type="entry name" value="EryCIII-like_N"/>
</dbReference>
<keyword evidence="4" id="KW-0045">Antibiotic biosynthesis</keyword>
<evidence type="ECO:0000256" key="4">
    <source>
        <dbReference type="ARBA" id="ARBA00023194"/>
    </source>
</evidence>
<dbReference type="PANTHER" id="PTHR48050:SF13">
    <property type="entry name" value="STEROL 3-BETA-GLUCOSYLTRANSFERASE UGT80A2"/>
    <property type="match status" value="1"/>
</dbReference>
<evidence type="ECO:0000256" key="2">
    <source>
        <dbReference type="ARBA" id="ARBA00022676"/>
    </source>
</evidence>
<dbReference type="Pfam" id="PF06722">
    <property type="entry name" value="EryCIII-like_C"/>
    <property type="match status" value="1"/>
</dbReference>
<dbReference type="Pfam" id="PF21036">
    <property type="entry name" value="EryCIII-like_N"/>
    <property type="match status" value="1"/>
</dbReference>
<dbReference type="InterPro" id="IPR030953">
    <property type="entry name" value="Glycosyl_450act"/>
</dbReference>
<organism evidence="7">
    <name type="scientific">Streptomyces caniferus</name>
    <dbReference type="NCBI Taxonomy" id="285557"/>
    <lineage>
        <taxon>Bacteria</taxon>
        <taxon>Bacillati</taxon>
        <taxon>Actinomycetota</taxon>
        <taxon>Actinomycetes</taxon>
        <taxon>Kitasatosporales</taxon>
        <taxon>Streptomycetaceae</taxon>
        <taxon>Streptomyces</taxon>
    </lineage>
</organism>
<dbReference type="EMBL" id="MK303577">
    <property type="protein sequence ID" value="QBF51763.1"/>
    <property type="molecule type" value="Genomic_DNA"/>
</dbReference>
<dbReference type="SUPFAM" id="SSF53756">
    <property type="entry name" value="UDP-Glycosyltransferase/glycogen phosphorylase"/>
    <property type="match status" value="1"/>
</dbReference>
<comment type="similarity">
    <text evidence="1">Belongs to the glycosyltransferase 28 family.</text>
</comment>